<feature type="non-terminal residue" evidence="1">
    <location>
        <position position="1"/>
    </location>
</feature>
<sequence length="262" mass="28899">CCNEMSKGAMAANKQGWMQDPHDIALEAILLEHDMQPDKLTGKGVKDLNGIFNNIDSNYLGGKIRSMRARIESQGPSNEDAPENNVAILCKRGPESREPGVTPKRIVPSSLYSSKTALTPKAVVSDFKLHRSMEYICRESMRSKILVIVSLLGHMEMKSRVSEDGMELVISITDKFEDANPFINPELTSIAEVLSDPESRILGSLFTDSPPASYTYRICLGKAVLSSKSQRVVKNAKGNPVRMLITLTVREEGHDDSSMESL</sequence>
<dbReference type="EMBL" id="HACM01009674">
    <property type="protein sequence ID" value="CRZ10116.1"/>
    <property type="molecule type" value="Transcribed_RNA"/>
</dbReference>
<accession>A0A0H5R8I5</accession>
<dbReference type="AlphaFoldDB" id="A0A0H5R8I5"/>
<protein>
    <submittedName>
        <fullName evidence="1">Uncharacterized protein</fullName>
    </submittedName>
</protein>
<proteinExistence type="predicted"/>
<organism evidence="1">
    <name type="scientific">Spongospora subterranea</name>
    <dbReference type="NCBI Taxonomy" id="70186"/>
    <lineage>
        <taxon>Eukaryota</taxon>
        <taxon>Sar</taxon>
        <taxon>Rhizaria</taxon>
        <taxon>Endomyxa</taxon>
        <taxon>Phytomyxea</taxon>
        <taxon>Plasmodiophorida</taxon>
        <taxon>Plasmodiophoridae</taxon>
        <taxon>Spongospora</taxon>
    </lineage>
</organism>
<evidence type="ECO:0000313" key="1">
    <source>
        <dbReference type="EMBL" id="CRZ10116.1"/>
    </source>
</evidence>
<name>A0A0H5R8I5_9EUKA</name>
<reference evidence="1" key="1">
    <citation type="submission" date="2015-04" db="EMBL/GenBank/DDBJ databases">
        <title>The genome sequence of the plant pathogenic Rhizarian Plasmodiophora brassicae reveals insights in its biotrophic life cycle and the origin of chitin synthesis.</title>
        <authorList>
            <person name="Schwelm A."/>
            <person name="Fogelqvist J."/>
            <person name="Knaust A."/>
            <person name="Julke S."/>
            <person name="Lilja T."/>
            <person name="Dhandapani V."/>
            <person name="Bonilla-Rosso G."/>
            <person name="Karlsson M."/>
            <person name="Shevchenko A."/>
            <person name="Choi S.R."/>
            <person name="Kim H.G."/>
            <person name="Park J.Y."/>
            <person name="Lim Y.P."/>
            <person name="Ludwig-Muller J."/>
            <person name="Dixelius C."/>
        </authorList>
    </citation>
    <scope>NUCLEOTIDE SEQUENCE</scope>
    <source>
        <tissue evidence="1">Potato root galls</tissue>
    </source>
</reference>